<proteinExistence type="predicted"/>
<feature type="domain" description="Amine oxidase" evidence="7">
    <location>
        <begin position="10"/>
        <end position="417"/>
    </location>
</feature>
<dbReference type="SUPFAM" id="SSF51905">
    <property type="entry name" value="FAD/NAD(P)-binding domain"/>
    <property type="match status" value="1"/>
</dbReference>
<dbReference type="PANTHER" id="PTHR42923">
    <property type="entry name" value="PROTOPORPHYRINOGEN OXIDASE"/>
    <property type="match status" value="1"/>
</dbReference>
<dbReference type="Proteomes" id="UP000250088">
    <property type="component" value="Chromosome"/>
</dbReference>
<comment type="pathway">
    <text evidence="6">Porphyrin-containing compound metabolism.</text>
</comment>
<dbReference type="InterPro" id="IPR004572">
    <property type="entry name" value="Protoporphyrinogen_oxidase"/>
</dbReference>
<dbReference type="Gene3D" id="1.10.3110.10">
    <property type="entry name" value="protoporphyrinogen ix oxidase, domain 3"/>
    <property type="match status" value="1"/>
</dbReference>
<dbReference type="AlphaFoldDB" id="A0A2Z2HXJ4"/>
<evidence type="ECO:0000313" key="8">
    <source>
        <dbReference type="EMBL" id="ARS90945.1"/>
    </source>
</evidence>
<dbReference type="Gene3D" id="3.90.660.20">
    <property type="entry name" value="Protoporphyrinogen oxidase, mitochondrial, domain 2"/>
    <property type="match status" value="1"/>
</dbReference>
<dbReference type="Gene3D" id="3.50.50.60">
    <property type="entry name" value="FAD/NAD(P)-binding domain"/>
    <property type="match status" value="1"/>
</dbReference>
<dbReference type="InterPro" id="IPR050464">
    <property type="entry name" value="Zeta_carotene_desat/Oxidored"/>
</dbReference>
<dbReference type="InterPro" id="IPR002937">
    <property type="entry name" value="Amino_oxidase"/>
</dbReference>
<keyword evidence="5" id="KW-0350">Heme biosynthesis</keyword>
<keyword evidence="2" id="KW-0285">Flavoprotein</keyword>
<dbReference type="Pfam" id="PF01593">
    <property type="entry name" value="Amino_oxidase"/>
    <property type="match status" value="1"/>
</dbReference>
<dbReference type="EMBL" id="CP019893">
    <property type="protein sequence ID" value="ARS90945.1"/>
    <property type="molecule type" value="Genomic_DNA"/>
</dbReference>
<evidence type="ECO:0000256" key="6">
    <source>
        <dbReference type="ARBA" id="ARBA00023444"/>
    </source>
</evidence>
<dbReference type="GO" id="GO:0004729">
    <property type="term" value="F:oxygen-dependent protoporphyrinogen oxidase activity"/>
    <property type="evidence" value="ECO:0007669"/>
    <property type="project" value="InterPro"/>
</dbReference>
<organism evidence="8 9">
    <name type="scientific">Natrarchaeobaculum aegyptiacum</name>
    <dbReference type="NCBI Taxonomy" id="745377"/>
    <lineage>
        <taxon>Archaea</taxon>
        <taxon>Methanobacteriati</taxon>
        <taxon>Methanobacteriota</taxon>
        <taxon>Stenosarchaea group</taxon>
        <taxon>Halobacteria</taxon>
        <taxon>Halobacteriales</taxon>
        <taxon>Natrialbaceae</taxon>
        <taxon>Natrarchaeobaculum</taxon>
    </lineage>
</organism>
<gene>
    <name evidence="8" type="ORF">B1756_15210</name>
</gene>
<evidence type="ECO:0000256" key="1">
    <source>
        <dbReference type="ARBA" id="ARBA00001974"/>
    </source>
</evidence>
<evidence type="ECO:0000256" key="4">
    <source>
        <dbReference type="ARBA" id="ARBA00023002"/>
    </source>
</evidence>
<comment type="cofactor">
    <cofactor evidence="1">
        <name>FAD</name>
        <dbReference type="ChEBI" id="CHEBI:57692"/>
    </cofactor>
</comment>
<evidence type="ECO:0000256" key="2">
    <source>
        <dbReference type="ARBA" id="ARBA00022630"/>
    </source>
</evidence>
<keyword evidence="3" id="KW-0274">FAD</keyword>
<reference evidence="9" key="1">
    <citation type="submission" date="2017-02" db="EMBL/GenBank/DDBJ databases">
        <title>Natronthermophilus aegyptiacus gen. nov.,sp. nov., an aerobic, extremely halophilic alkalithermophilic archaeon isolated from the athalassohaline Wadi An Natrun, Egypt.</title>
        <authorList>
            <person name="Zhao B."/>
        </authorList>
    </citation>
    <scope>NUCLEOTIDE SEQUENCE [LARGE SCALE GENOMIC DNA]</scope>
    <source>
        <strain evidence="9">JW/NM-HA 15</strain>
    </source>
</reference>
<evidence type="ECO:0000256" key="5">
    <source>
        <dbReference type="ARBA" id="ARBA00023133"/>
    </source>
</evidence>
<evidence type="ECO:0000256" key="3">
    <source>
        <dbReference type="ARBA" id="ARBA00022827"/>
    </source>
</evidence>
<dbReference type="RefSeq" id="WP_086889310.1">
    <property type="nucleotide sequence ID" value="NZ_CP019893.1"/>
</dbReference>
<keyword evidence="4" id="KW-0560">Oxidoreductase</keyword>
<name>A0A2Z2HXJ4_9EURY</name>
<keyword evidence="9" id="KW-1185">Reference proteome</keyword>
<dbReference type="InterPro" id="IPR036188">
    <property type="entry name" value="FAD/NAD-bd_sf"/>
</dbReference>
<dbReference type="OrthoDB" id="237154at2157"/>
<dbReference type="KEGG" id="naj:B1756_15210"/>
<dbReference type="NCBIfam" id="TIGR00562">
    <property type="entry name" value="proto_IX_ox"/>
    <property type="match status" value="1"/>
</dbReference>
<protein>
    <submittedName>
        <fullName evidence="8">Protoporphyrinogen oxidase</fullName>
    </submittedName>
</protein>
<dbReference type="SUPFAM" id="SSF54373">
    <property type="entry name" value="FAD-linked reductases, C-terminal domain"/>
    <property type="match status" value="1"/>
</dbReference>
<accession>A0A2Z2HXJ4</accession>
<evidence type="ECO:0000313" key="9">
    <source>
        <dbReference type="Proteomes" id="UP000250088"/>
    </source>
</evidence>
<evidence type="ECO:0000259" key="7">
    <source>
        <dbReference type="Pfam" id="PF01593"/>
    </source>
</evidence>
<dbReference type="PANTHER" id="PTHR42923:SF3">
    <property type="entry name" value="PROTOPORPHYRINOGEN OXIDASE"/>
    <property type="match status" value="1"/>
</dbReference>
<dbReference type="GO" id="GO:0006783">
    <property type="term" value="P:heme biosynthetic process"/>
    <property type="evidence" value="ECO:0007669"/>
    <property type="project" value="UniProtKB-KW"/>
</dbReference>
<sequence length="420" mass="46066">MTVGVVGAGISGLSLVRSLADRDVDVVAFDKRDSPGGIMRSKHVDDRVLELGPQRLRLTPGLESMIDDLDLGDRLRYGDDDQPIYVYHDGSLSVVPLSVREAITTDLLSPAAKLRILAEPLTGPPRADETVDAFLTRKFGKQAARRYLGPLYSGLYGTHPKNMLMPYSLGRALEKAGVERSVLLWVVRKLLSGRETPPICTFEGGLGELPSALYEAYDDQIHLETPVERIEPVDGGYALHTSAGIEYVDEVVLTPPAGVCADLLAPVDADLEATLRRFNYNPIGMVYLESDFDGTGIGTLVPPDSDVRISGLTWNASFLERDRLFTCYVDPNTDPEMQERSDDSLGKLAATEFERITGAPAEPIHVHRWNPGMPAYDRSWTAIDDLEPPAGIHFCTNFVDRPGIPGRIRAANRLARELTA</sequence>
<dbReference type="GeneID" id="32895449"/>